<feature type="signal peptide" evidence="2">
    <location>
        <begin position="1"/>
        <end position="23"/>
    </location>
</feature>
<keyword evidence="4" id="KW-1185">Reference proteome</keyword>
<feature type="transmembrane region" description="Helical" evidence="1">
    <location>
        <begin position="53"/>
        <end position="69"/>
    </location>
</feature>
<evidence type="ECO:0000313" key="4">
    <source>
        <dbReference type="Proteomes" id="UP000198381"/>
    </source>
</evidence>
<comment type="caution">
    <text evidence="3">The sequence shown here is derived from an EMBL/GenBank/DDBJ whole genome shotgun (WGS) entry which is preliminary data.</text>
</comment>
<keyword evidence="1" id="KW-1133">Transmembrane helix</keyword>
<proteinExistence type="predicted"/>
<evidence type="ECO:0000256" key="2">
    <source>
        <dbReference type="SAM" id="SignalP"/>
    </source>
</evidence>
<feature type="chain" id="PRO_5046876663" description="Signal peptidase" evidence="2">
    <location>
        <begin position="24"/>
        <end position="78"/>
    </location>
</feature>
<keyword evidence="1" id="KW-0812">Transmembrane</keyword>
<gene>
    <name evidence="3" type="ORF">B0A81_05280</name>
</gene>
<keyword evidence="1" id="KW-0472">Membrane</keyword>
<protein>
    <recommendedName>
        <fullName evidence="5">Signal peptidase</fullName>
    </recommendedName>
</protein>
<evidence type="ECO:0000313" key="3">
    <source>
        <dbReference type="EMBL" id="OXB09547.1"/>
    </source>
</evidence>
<dbReference type="RefSeq" id="WP_089057048.1">
    <property type="nucleotide sequence ID" value="NZ_MUHD01000011.1"/>
</dbReference>
<reference evidence="3 4" key="1">
    <citation type="submission" date="2016-11" db="EMBL/GenBank/DDBJ databases">
        <title>Whole genomes of Flavobacteriaceae.</title>
        <authorList>
            <person name="Stine C."/>
            <person name="Li C."/>
            <person name="Tadesse D."/>
        </authorList>
    </citation>
    <scope>NUCLEOTIDE SEQUENCE [LARGE SCALE GENOMIC DNA]</scope>
    <source>
        <strain evidence="3 4">CCUG 60112</strain>
    </source>
</reference>
<accession>A0ABX4CX27</accession>
<sequence>MRITRIALLVFFLVVSNSSYVFAEEMPPQPPRMSRAGIVKPPPPTKVPINEDIAFLIASALILGITIIYQNKIKKASV</sequence>
<name>A0ABX4CX27_9FLAO</name>
<dbReference type="EMBL" id="MUHD01000011">
    <property type="protein sequence ID" value="OXB09547.1"/>
    <property type="molecule type" value="Genomic_DNA"/>
</dbReference>
<organism evidence="3 4">
    <name type="scientific">Flavobacterium plurextorum</name>
    <dbReference type="NCBI Taxonomy" id="1114867"/>
    <lineage>
        <taxon>Bacteria</taxon>
        <taxon>Pseudomonadati</taxon>
        <taxon>Bacteroidota</taxon>
        <taxon>Flavobacteriia</taxon>
        <taxon>Flavobacteriales</taxon>
        <taxon>Flavobacteriaceae</taxon>
        <taxon>Flavobacterium</taxon>
    </lineage>
</organism>
<evidence type="ECO:0008006" key="5">
    <source>
        <dbReference type="Google" id="ProtNLM"/>
    </source>
</evidence>
<evidence type="ECO:0000256" key="1">
    <source>
        <dbReference type="SAM" id="Phobius"/>
    </source>
</evidence>
<keyword evidence="2" id="KW-0732">Signal</keyword>
<dbReference type="Proteomes" id="UP000198381">
    <property type="component" value="Unassembled WGS sequence"/>
</dbReference>